<dbReference type="EMBL" id="MN184887">
    <property type="protein sequence ID" value="QEQ94872.1"/>
    <property type="molecule type" value="Genomic_DNA"/>
</dbReference>
<dbReference type="Proteomes" id="UP000326545">
    <property type="component" value="Segment"/>
</dbReference>
<protein>
    <submittedName>
        <fullName evidence="1">Uncharacterized protein</fullName>
    </submittedName>
</protein>
<proteinExistence type="predicted"/>
<sequence length="128" mass="14492">MSKTMINYGDFVAIQKKSGSNNAAKHLFKQVVALNGLKRNVGDRRQNIIFNGDLYGVSVGVKPECRQFDDDYVGLIHIDPLFGTIEMSQRHDLKENPKHNLIRSTGVKARTVKIQTSYPTGFKIWQKV</sequence>
<accession>A0A5J6DAG9</accession>
<organism evidence="1 2">
    <name type="scientific">Erwinia phage pEp_SNUABM_01</name>
    <dbReference type="NCBI Taxonomy" id="2601643"/>
    <lineage>
        <taxon>Viruses</taxon>
        <taxon>Duplodnaviria</taxon>
        <taxon>Heunggongvirae</taxon>
        <taxon>Uroviricota</taxon>
        <taxon>Caudoviricetes</taxon>
        <taxon>Vequintavirinae</taxon>
        <taxon>Henunavirus</taxon>
        <taxon>Henunavirus SNUABM01</taxon>
    </lineage>
</organism>
<gene>
    <name evidence="1" type="ORF">pEpSNUABM01_046</name>
</gene>
<keyword evidence="2" id="KW-1185">Reference proteome</keyword>
<reference evidence="1 2" key="1">
    <citation type="submission" date="2019-07" db="EMBL/GenBank/DDBJ databases">
        <title>Complete genome sequence of bacteriophages infecting Erwinia pyrifoliae.</title>
        <authorList>
            <person name="Kim S.G."/>
            <person name="Park S.C."/>
        </authorList>
    </citation>
    <scope>NUCLEOTIDE SEQUENCE [LARGE SCALE GENOMIC DNA]</scope>
</reference>
<name>A0A5J6DAG9_9CAUD</name>
<evidence type="ECO:0000313" key="1">
    <source>
        <dbReference type="EMBL" id="QEQ94872.1"/>
    </source>
</evidence>
<evidence type="ECO:0000313" key="2">
    <source>
        <dbReference type="Proteomes" id="UP000326545"/>
    </source>
</evidence>